<proteinExistence type="predicted"/>
<dbReference type="EMBL" id="CYZV01000012">
    <property type="protein sequence ID" value="CUO05728.1"/>
    <property type="molecule type" value="Genomic_DNA"/>
</dbReference>
<evidence type="ECO:0000313" key="2">
    <source>
        <dbReference type="Proteomes" id="UP000095558"/>
    </source>
</evidence>
<protein>
    <submittedName>
        <fullName evidence="1">SEC-C motif domain protein</fullName>
    </submittedName>
</protein>
<dbReference type="AlphaFoldDB" id="A0A174C1U5"/>
<accession>A0A174C1U5</accession>
<dbReference type="Proteomes" id="UP000095558">
    <property type="component" value="Unassembled WGS sequence"/>
</dbReference>
<evidence type="ECO:0000313" key="1">
    <source>
        <dbReference type="EMBL" id="CUO05728.1"/>
    </source>
</evidence>
<dbReference type="RefSeq" id="WP_055276021.1">
    <property type="nucleotide sequence ID" value="NZ_CYZV01000012.1"/>
</dbReference>
<name>A0A174C1U5_9CLOT</name>
<reference evidence="1 2" key="1">
    <citation type="submission" date="2015-09" db="EMBL/GenBank/DDBJ databases">
        <authorList>
            <consortium name="Pathogen Informatics"/>
        </authorList>
    </citation>
    <scope>NUCLEOTIDE SEQUENCE [LARGE SCALE GENOMIC DNA]</scope>
    <source>
        <strain evidence="1 2">2789STDY5834855</strain>
    </source>
</reference>
<organism evidence="1 2">
    <name type="scientific">Clostridium disporicum</name>
    <dbReference type="NCBI Taxonomy" id="84024"/>
    <lineage>
        <taxon>Bacteria</taxon>
        <taxon>Bacillati</taxon>
        <taxon>Bacillota</taxon>
        <taxon>Clostridia</taxon>
        <taxon>Eubacteriales</taxon>
        <taxon>Clostridiaceae</taxon>
        <taxon>Clostridium</taxon>
    </lineage>
</organism>
<gene>
    <name evidence="1" type="ORF">ERS852470_01332</name>
</gene>
<sequence>MVQKCNICGKIASYFDANLGEWLCEECYKKNYNKVNLNDYRNKVNSEKYDEEIQNMLNAMENIIDDMMKNKMAKLDKRFNSTKFTNDIEEILKSMPRSDIESIAERLNFAKTYKYNKDKLIHNVISSYKERVLEKIYLFNDNALKAFKYFSKNDGITILNNSDHKYIRFMEYFMSIGILYPAKNEEKKGVLIMPSNVRDLLSDLNDFNFRLKVKNNSKIITLVSGMANVYGVLTINNVVNKLNKFGFDNMEFKERYDVINSASNYSVSYVIKDGYVFNCNIKHYKKLYEKIESESKSIEYREYSEKELLTFGKDNWLRNSKYGKEFIINFTNCFELDNEEIDEFLNQLYYIIQEDSLDNLLDEVRDMIVEEDGKEVGVNIIKEYLCNLPIWYKKGKSINEIKGKSI</sequence>